<reference evidence="22" key="1">
    <citation type="journal article" date="2021" name="PeerJ">
        <title>Extensive microbial diversity within the chicken gut microbiome revealed by metagenomics and culture.</title>
        <authorList>
            <person name="Gilroy R."/>
            <person name="Ravi A."/>
            <person name="Getino M."/>
            <person name="Pursley I."/>
            <person name="Horton D.L."/>
            <person name="Alikhan N.F."/>
            <person name="Baker D."/>
            <person name="Gharbi K."/>
            <person name="Hall N."/>
            <person name="Watson M."/>
            <person name="Adriaenssens E.M."/>
            <person name="Foster-Nyarko E."/>
            <person name="Jarju S."/>
            <person name="Secka A."/>
            <person name="Antonio M."/>
            <person name="Oren A."/>
            <person name="Chaudhuri R.R."/>
            <person name="La Ragione R."/>
            <person name="Hildebrand F."/>
            <person name="Pallen M.J."/>
        </authorList>
    </citation>
    <scope>NUCLEOTIDE SEQUENCE</scope>
    <source>
        <strain evidence="22">ChiHjej12B11-24981</strain>
    </source>
</reference>
<dbReference type="GO" id="GO:0005886">
    <property type="term" value="C:plasma membrane"/>
    <property type="evidence" value="ECO:0007669"/>
    <property type="project" value="UniProtKB-SubCell"/>
</dbReference>
<dbReference type="PANTHER" id="PTHR43047">
    <property type="entry name" value="TWO-COMPONENT HISTIDINE PROTEIN KINASE"/>
    <property type="match status" value="1"/>
</dbReference>
<evidence type="ECO:0000259" key="19">
    <source>
        <dbReference type="PROSITE" id="PS50109"/>
    </source>
</evidence>
<gene>
    <name evidence="22" type="ORF">H9819_08255</name>
</gene>
<dbReference type="Pfam" id="PF01627">
    <property type="entry name" value="Hpt"/>
    <property type="match status" value="1"/>
</dbReference>
<evidence type="ECO:0000256" key="5">
    <source>
        <dbReference type="ARBA" id="ARBA00022519"/>
    </source>
</evidence>
<protein>
    <recommendedName>
        <fullName evidence="3">histidine kinase</fullName>
        <ecNumber evidence="3">2.7.13.3</ecNumber>
    </recommendedName>
</protein>
<keyword evidence="17" id="KW-0175">Coiled coil</keyword>
<comment type="subcellular location">
    <subcellularLocation>
        <location evidence="2">Cell inner membrane</location>
        <topology evidence="2">Multi-pass membrane protein</topology>
    </subcellularLocation>
</comment>
<evidence type="ECO:0000256" key="14">
    <source>
        <dbReference type="ARBA" id="ARBA00023136"/>
    </source>
</evidence>
<dbReference type="AlphaFoldDB" id="A0A9D2A6P9"/>
<keyword evidence="13" id="KW-0902">Two-component regulatory system</keyword>
<dbReference type="InterPro" id="IPR003594">
    <property type="entry name" value="HATPase_dom"/>
</dbReference>
<evidence type="ECO:0000259" key="21">
    <source>
        <dbReference type="PROSITE" id="PS50894"/>
    </source>
</evidence>
<evidence type="ECO:0000313" key="22">
    <source>
        <dbReference type="EMBL" id="HIZ02224.1"/>
    </source>
</evidence>
<dbReference type="SMART" id="SM00388">
    <property type="entry name" value="HisKA"/>
    <property type="match status" value="1"/>
</dbReference>
<sequence length="760" mass="84936">MNNVSRLKVVVGYTVMLAVLFFSLYFVHREMANLTQSEGQSTQWMDSLSTLLQEKDANTVRILRTLAEVNDSLISASWAERIITSRDTVVVRPRVQHRRVVHTDTVVTQPVVPRGFFRRLRDAFVPSKQDSAVQVKTSVEYATDTLLEVYNPLDTLQARLKAVVEREREANTLIHKRKRRLQQVNTQLSARIDTLLRHYEENALERAKADATYRQEVRLQSAQIVGGIAVGAVLLAALFLALIGRDITRSNRYRNELEEARRRAEDLLAIREKMMLAITHDFKAPLGSIIGYTDLLERQAAMDGQQRSYLENMRASSQHLLKLVTDLLDFHRLEQHKADINRVPFCPADLLDAICVSFRPLTVEKGLQLHCCLAPELSGTYVCDPLRLRQIVTNLLSNAVKFTDRGTITLTAGYEENRLVLAVSDTGRGMEPADRERIFHEFTRLPGAQGEEGFGLGLSIVKMLVQLLGGTIEVESTLGKGSTFTVRIPMSYTAEALPVPSVTVPDASPALSYAPSNMSAHFRRLLLIDDDRIQLSLTAAMLKQKGIDTVTCLQVDDLLDALRTTHFDALLTDVQMPALNGFELLQLLRASNIPQARTIPVIAITARSDMQRNEFTSHGFTGCLHKPFSAQELMEELEHLGQLDFSALTTFSTDDPEEAQSILRTFADETRLNVERIHRALDEEDVGALAAVAHKMLPLFTLIGATALVSLLRQLEASANLSWEESLKITATQALSEIETVLQQLEQIVFLPSGHTISGK</sequence>
<evidence type="ECO:0000259" key="20">
    <source>
        <dbReference type="PROSITE" id="PS50110"/>
    </source>
</evidence>
<dbReference type="SUPFAM" id="SSF55874">
    <property type="entry name" value="ATPase domain of HSP90 chaperone/DNA topoisomerase II/histidine kinase"/>
    <property type="match status" value="1"/>
</dbReference>
<dbReference type="InterPro" id="IPR001789">
    <property type="entry name" value="Sig_transdc_resp-reg_receiver"/>
</dbReference>
<evidence type="ECO:0000256" key="8">
    <source>
        <dbReference type="ARBA" id="ARBA00022692"/>
    </source>
</evidence>
<dbReference type="GO" id="GO:0009927">
    <property type="term" value="F:histidine phosphotransfer kinase activity"/>
    <property type="evidence" value="ECO:0007669"/>
    <property type="project" value="TreeGrafter"/>
</dbReference>
<feature type="domain" description="Histidine kinase" evidence="19">
    <location>
        <begin position="277"/>
        <end position="492"/>
    </location>
</feature>
<dbReference type="PROSITE" id="PS50894">
    <property type="entry name" value="HPT"/>
    <property type="match status" value="1"/>
</dbReference>
<dbReference type="SUPFAM" id="SSF52172">
    <property type="entry name" value="CheY-like"/>
    <property type="match status" value="1"/>
</dbReference>
<dbReference type="EC" id="2.7.13.3" evidence="3"/>
<dbReference type="CDD" id="cd00082">
    <property type="entry name" value="HisKA"/>
    <property type="match status" value="1"/>
</dbReference>
<evidence type="ECO:0000256" key="13">
    <source>
        <dbReference type="ARBA" id="ARBA00023012"/>
    </source>
</evidence>
<evidence type="ECO:0000256" key="6">
    <source>
        <dbReference type="ARBA" id="ARBA00022553"/>
    </source>
</evidence>
<dbReference type="PROSITE" id="PS50110">
    <property type="entry name" value="RESPONSE_REGULATORY"/>
    <property type="match status" value="1"/>
</dbReference>
<dbReference type="SMART" id="SM00387">
    <property type="entry name" value="HATPase_c"/>
    <property type="match status" value="1"/>
</dbReference>
<feature type="modified residue" description="Phosphohistidine" evidence="15">
    <location>
        <position position="694"/>
    </location>
</feature>
<evidence type="ECO:0000256" key="9">
    <source>
        <dbReference type="ARBA" id="ARBA00022741"/>
    </source>
</evidence>
<evidence type="ECO:0000256" key="7">
    <source>
        <dbReference type="ARBA" id="ARBA00022679"/>
    </source>
</evidence>
<feature type="domain" description="Response regulatory" evidence="20">
    <location>
        <begin position="524"/>
        <end position="641"/>
    </location>
</feature>
<dbReference type="SMART" id="SM00448">
    <property type="entry name" value="REC"/>
    <property type="match status" value="1"/>
</dbReference>
<dbReference type="Gene3D" id="3.30.565.10">
    <property type="entry name" value="Histidine kinase-like ATPase, C-terminal domain"/>
    <property type="match status" value="1"/>
</dbReference>
<keyword evidence="8 18" id="KW-0812">Transmembrane</keyword>
<dbReference type="EMBL" id="DXCK01000113">
    <property type="protein sequence ID" value="HIZ02224.1"/>
    <property type="molecule type" value="Genomic_DNA"/>
</dbReference>
<keyword evidence="11" id="KW-0067">ATP-binding</keyword>
<dbReference type="Pfam" id="PF00512">
    <property type="entry name" value="HisKA"/>
    <property type="match status" value="1"/>
</dbReference>
<dbReference type="GO" id="GO:0000155">
    <property type="term" value="F:phosphorelay sensor kinase activity"/>
    <property type="evidence" value="ECO:0007669"/>
    <property type="project" value="InterPro"/>
</dbReference>
<reference evidence="22" key="2">
    <citation type="submission" date="2021-04" db="EMBL/GenBank/DDBJ databases">
        <authorList>
            <person name="Gilroy R."/>
        </authorList>
    </citation>
    <scope>NUCLEOTIDE SEQUENCE</scope>
    <source>
        <strain evidence="22">ChiHjej12B11-24981</strain>
    </source>
</reference>
<dbReference type="FunFam" id="3.30.565.10:FF:000023">
    <property type="entry name" value="PAS domain-containing sensor histidine kinase"/>
    <property type="match status" value="1"/>
</dbReference>
<evidence type="ECO:0000256" key="11">
    <source>
        <dbReference type="ARBA" id="ARBA00022840"/>
    </source>
</evidence>
<dbReference type="CDD" id="cd16922">
    <property type="entry name" value="HATPase_EvgS-ArcB-TorS-like"/>
    <property type="match status" value="1"/>
</dbReference>
<dbReference type="PRINTS" id="PR00344">
    <property type="entry name" value="BCTRLSENSOR"/>
</dbReference>
<evidence type="ECO:0000256" key="10">
    <source>
        <dbReference type="ARBA" id="ARBA00022777"/>
    </source>
</evidence>
<accession>A0A9D2A6P9</accession>
<dbReference type="FunFam" id="1.10.287.130:FF:000120">
    <property type="entry name" value="RteA, two-component system histidine kinase, with response regulator receiver domain"/>
    <property type="match status" value="1"/>
</dbReference>
<dbReference type="PROSITE" id="PS50109">
    <property type="entry name" value="HIS_KIN"/>
    <property type="match status" value="1"/>
</dbReference>
<comment type="caution">
    <text evidence="22">The sequence shown here is derived from an EMBL/GenBank/DDBJ whole genome shotgun (WGS) entry which is preliminary data.</text>
</comment>
<feature type="transmembrane region" description="Helical" evidence="18">
    <location>
        <begin position="6"/>
        <end position="27"/>
    </location>
</feature>
<keyword evidence="10" id="KW-0418">Kinase</keyword>
<dbReference type="SUPFAM" id="SSF47384">
    <property type="entry name" value="Homodimeric domain of signal transducing histidine kinase"/>
    <property type="match status" value="1"/>
</dbReference>
<evidence type="ECO:0000256" key="16">
    <source>
        <dbReference type="PROSITE-ProRule" id="PRU00169"/>
    </source>
</evidence>
<evidence type="ECO:0000256" key="4">
    <source>
        <dbReference type="ARBA" id="ARBA00022475"/>
    </source>
</evidence>
<dbReference type="PANTHER" id="PTHR43047:SF72">
    <property type="entry name" value="OSMOSENSING HISTIDINE PROTEIN KINASE SLN1"/>
    <property type="match status" value="1"/>
</dbReference>
<dbReference type="Proteomes" id="UP000824023">
    <property type="component" value="Unassembled WGS sequence"/>
</dbReference>
<feature type="transmembrane region" description="Helical" evidence="18">
    <location>
        <begin position="224"/>
        <end position="244"/>
    </location>
</feature>
<evidence type="ECO:0000256" key="1">
    <source>
        <dbReference type="ARBA" id="ARBA00000085"/>
    </source>
</evidence>
<dbReference type="InterPro" id="IPR036097">
    <property type="entry name" value="HisK_dim/P_sf"/>
</dbReference>
<evidence type="ECO:0000256" key="15">
    <source>
        <dbReference type="PROSITE-ProRule" id="PRU00110"/>
    </source>
</evidence>
<dbReference type="InterPro" id="IPR005467">
    <property type="entry name" value="His_kinase_dom"/>
</dbReference>
<dbReference type="Gene3D" id="1.10.287.130">
    <property type="match status" value="1"/>
</dbReference>
<evidence type="ECO:0000256" key="17">
    <source>
        <dbReference type="SAM" id="Coils"/>
    </source>
</evidence>
<keyword evidence="9" id="KW-0547">Nucleotide-binding</keyword>
<keyword evidence="7" id="KW-0808">Transferase</keyword>
<feature type="modified residue" description="4-aspartylphosphate" evidence="16">
    <location>
        <position position="573"/>
    </location>
</feature>
<dbReference type="GO" id="GO:0005524">
    <property type="term" value="F:ATP binding"/>
    <property type="evidence" value="ECO:0007669"/>
    <property type="project" value="UniProtKB-KW"/>
</dbReference>
<keyword evidence="4" id="KW-1003">Cell membrane</keyword>
<evidence type="ECO:0000256" key="12">
    <source>
        <dbReference type="ARBA" id="ARBA00022989"/>
    </source>
</evidence>
<dbReference type="InterPro" id="IPR036890">
    <property type="entry name" value="HATPase_C_sf"/>
</dbReference>
<feature type="domain" description="HPt" evidence="21">
    <location>
        <begin position="655"/>
        <end position="752"/>
    </location>
</feature>
<dbReference type="InterPro" id="IPR004358">
    <property type="entry name" value="Sig_transdc_His_kin-like_C"/>
</dbReference>
<dbReference type="InterPro" id="IPR011006">
    <property type="entry name" value="CheY-like_superfamily"/>
</dbReference>
<dbReference type="InterPro" id="IPR008207">
    <property type="entry name" value="Sig_transdc_His_kin_Hpt_dom"/>
</dbReference>
<dbReference type="SUPFAM" id="SSF47226">
    <property type="entry name" value="Histidine-containing phosphotransfer domain, HPT domain"/>
    <property type="match status" value="1"/>
</dbReference>
<feature type="coiled-coil region" evidence="17">
    <location>
        <begin position="250"/>
        <end position="277"/>
    </location>
</feature>
<evidence type="ECO:0000313" key="23">
    <source>
        <dbReference type="Proteomes" id="UP000824023"/>
    </source>
</evidence>
<proteinExistence type="predicted"/>
<dbReference type="Gene3D" id="1.20.120.160">
    <property type="entry name" value="HPT domain"/>
    <property type="match status" value="1"/>
</dbReference>
<comment type="catalytic activity">
    <reaction evidence="1">
        <text>ATP + protein L-histidine = ADP + protein N-phospho-L-histidine.</text>
        <dbReference type="EC" id="2.7.13.3"/>
    </reaction>
</comment>
<evidence type="ECO:0000256" key="3">
    <source>
        <dbReference type="ARBA" id="ARBA00012438"/>
    </source>
</evidence>
<evidence type="ECO:0000256" key="18">
    <source>
        <dbReference type="SAM" id="Phobius"/>
    </source>
</evidence>
<dbReference type="InterPro" id="IPR003661">
    <property type="entry name" value="HisK_dim/P_dom"/>
</dbReference>
<name>A0A9D2A6P9_9BACE</name>
<dbReference type="Gene3D" id="3.40.50.2300">
    <property type="match status" value="1"/>
</dbReference>
<keyword evidence="14 18" id="KW-0472">Membrane</keyword>
<dbReference type="Pfam" id="PF02518">
    <property type="entry name" value="HATPase_c"/>
    <property type="match status" value="1"/>
</dbReference>
<keyword evidence="5" id="KW-0997">Cell inner membrane</keyword>
<dbReference type="InterPro" id="IPR036641">
    <property type="entry name" value="HPT_dom_sf"/>
</dbReference>
<keyword evidence="6 16" id="KW-0597">Phosphoprotein</keyword>
<keyword evidence="12 18" id="KW-1133">Transmembrane helix</keyword>
<evidence type="ECO:0000256" key="2">
    <source>
        <dbReference type="ARBA" id="ARBA00004429"/>
    </source>
</evidence>
<dbReference type="Pfam" id="PF00072">
    <property type="entry name" value="Response_reg"/>
    <property type="match status" value="1"/>
</dbReference>
<organism evidence="22 23">
    <name type="scientific">Candidatus Bacteroides merdipullorum</name>
    <dbReference type="NCBI Taxonomy" id="2838474"/>
    <lineage>
        <taxon>Bacteria</taxon>
        <taxon>Pseudomonadati</taxon>
        <taxon>Bacteroidota</taxon>
        <taxon>Bacteroidia</taxon>
        <taxon>Bacteroidales</taxon>
        <taxon>Bacteroidaceae</taxon>
        <taxon>Bacteroides</taxon>
    </lineage>
</organism>